<organism evidence="3 4">
    <name type="scientific">Antrihabitans stalactiti</name>
    <dbReference type="NCBI Taxonomy" id="2584121"/>
    <lineage>
        <taxon>Bacteria</taxon>
        <taxon>Bacillati</taxon>
        <taxon>Actinomycetota</taxon>
        <taxon>Actinomycetes</taxon>
        <taxon>Mycobacteriales</taxon>
        <taxon>Nocardiaceae</taxon>
        <taxon>Antrihabitans</taxon>
    </lineage>
</organism>
<dbReference type="EMBL" id="VCQU01000001">
    <property type="protein sequence ID" value="NMN93980.1"/>
    <property type="molecule type" value="Genomic_DNA"/>
</dbReference>
<sequence>MASTTDPAESGSVDAPGLEPGGGVPPGETPPDTGQTSGLSHPQPMPGRVGPIVALTAIAVIVLALVCFFVARAFSLF</sequence>
<accession>A0A848KCV6</accession>
<dbReference type="RefSeq" id="WP_169584660.1">
    <property type="nucleotide sequence ID" value="NZ_VCQU01000001.1"/>
</dbReference>
<dbReference type="AlphaFoldDB" id="A0A848KCV6"/>
<reference evidence="3 4" key="1">
    <citation type="submission" date="2019-05" db="EMBL/GenBank/DDBJ databases">
        <authorList>
            <person name="Lee S.D."/>
        </authorList>
    </citation>
    <scope>NUCLEOTIDE SEQUENCE [LARGE SCALE GENOMIC DNA]</scope>
    <source>
        <strain evidence="3 4">YC2-7</strain>
    </source>
</reference>
<keyword evidence="2" id="KW-1133">Transmembrane helix</keyword>
<keyword evidence="2" id="KW-0812">Transmembrane</keyword>
<feature type="region of interest" description="Disordered" evidence="1">
    <location>
        <begin position="1"/>
        <end position="46"/>
    </location>
</feature>
<evidence type="ECO:0000256" key="1">
    <source>
        <dbReference type="SAM" id="MobiDB-lite"/>
    </source>
</evidence>
<reference evidence="3 4" key="2">
    <citation type="submission" date="2020-06" db="EMBL/GenBank/DDBJ databases">
        <title>Antribacter stalactiti gen. nov., sp. nov., a new member of the family Nacardiaceae isolated from a cave.</title>
        <authorList>
            <person name="Kim I.S."/>
        </authorList>
    </citation>
    <scope>NUCLEOTIDE SEQUENCE [LARGE SCALE GENOMIC DNA]</scope>
    <source>
        <strain evidence="3 4">YC2-7</strain>
    </source>
</reference>
<feature type="transmembrane region" description="Helical" evidence="2">
    <location>
        <begin position="49"/>
        <end position="71"/>
    </location>
</feature>
<proteinExistence type="predicted"/>
<dbReference type="Proteomes" id="UP000535543">
    <property type="component" value="Unassembled WGS sequence"/>
</dbReference>
<keyword evidence="2" id="KW-0472">Membrane</keyword>
<evidence type="ECO:0000256" key="2">
    <source>
        <dbReference type="SAM" id="Phobius"/>
    </source>
</evidence>
<evidence type="ECO:0000313" key="3">
    <source>
        <dbReference type="EMBL" id="NMN93980.1"/>
    </source>
</evidence>
<protein>
    <submittedName>
        <fullName evidence="3">Uncharacterized protein</fullName>
    </submittedName>
</protein>
<keyword evidence="4" id="KW-1185">Reference proteome</keyword>
<dbReference type="Pfam" id="PF20088">
    <property type="entry name" value="DUF6480"/>
    <property type="match status" value="1"/>
</dbReference>
<comment type="caution">
    <text evidence="3">The sequence shown here is derived from an EMBL/GenBank/DDBJ whole genome shotgun (WGS) entry which is preliminary data.</text>
</comment>
<name>A0A848KCV6_9NOCA</name>
<gene>
    <name evidence="3" type="ORF">FGL95_02895</name>
</gene>
<evidence type="ECO:0000313" key="4">
    <source>
        <dbReference type="Proteomes" id="UP000535543"/>
    </source>
</evidence>
<dbReference type="InterPro" id="IPR045512">
    <property type="entry name" value="DUF6480"/>
</dbReference>